<protein>
    <recommendedName>
        <fullName evidence="3">YhdP central domain-containing protein</fullName>
    </recommendedName>
</protein>
<feature type="region of interest" description="Disordered" evidence="1">
    <location>
        <begin position="1220"/>
        <end position="1252"/>
    </location>
</feature>
<evidence type="ECO:0000313" key="4">
    <source>
        <dbReference type="EMBL" id="QEA05237.1"/>
    </source>
</evidence>
<sequence>MPTTPPRRLTGIVLYTLALVLGLVALAGVGARLAVSHVDRYQDTLTRLAGEALGREVEVGRVSGRMNGWRPELRFTDVRIGGGDTRLELPAVTVDIDPWRSLTEGALRASRITAEGSALTLVQQPGGGLAPAESASLPLAALPSRIALRDGVVRLIGRGGLRNVVLTGVSADLVRDDGELRVAAEGQAPGIVEGDVRIAYQGAADGGQGVAYVRARAARLSRLAGWLPPAVRPEGLSGRVDLELWSWREEGRISDVRARLRASDMTLHGVAVQRLTGQARWQPAGDGWRVDLWDWRWRHDDTDGVMAVAALARDPGEWRLGVPRLAVGPLRTLMLSVPGLPGRLSEVLESLSGEGAVTDLRASLSGTDWRVSANLKDAGLTANGRWPGIGGISGRFVAADQGGRFQLRTGTGTLRLPAFFREPLPLDAARVSGEWRHREDGLWRIHVPELAWESPDGTITGGAALWLGMENGPFLDLSASLRDGVVSRVSHYIPARVMKDDKLVAWLDQAFVDGRVPSGDLRLYGPLRAMPFRDGEGLFRVRVHGEGVRFSFHPEWPAIGDGVADLRFLNDRMTVTAEAGTYQGTHLVSGEALIPRLGKHAQLQLSLESRGPAEDMLDFLRDSPVGAHAPPLFDALHVSDAAVPLSLKLDVPLEEVERGDVDGRVDLDGATVTLDGEPYRLTGVAGRIAFSERGLAWDGLTGTFAGAPWRSSAQTRLDSRGSRIMIDAAGRAGVAELLPGMPALAGRTEGEADWRLSLDAPGFPPHGRDGDMHVSVRSDLRGMAVDLPGGFGKAADGALALRAEAAAGRNGLAGPVSVVWGDRAALRLALDGTDVTTAAIALGGGDVPALPEAGTRITGSLDTLAPGGLAGAAPAGVQALPSPLTVSLRVAHLHLDGYQARDVDLSARPEDRGWRVAFSGPDLLGELRIPPTDGSDPLSVNLERARLSPVDSGGEGGGGPRETVERLPAAQVRVGDLTVGDYRFGRVELDLAPPGAGNRLRRLHVENPVMEATVTGEGGADGVRLKVQVQASNAGAALERLGYPGALEGGSGRLNATLRWPGRLLEPEVATMDGRVGFEVKDAVLPSVEPGAGRVLGLLSLPLLPRRLLLDFSDVTDEGLAVDRVKAALNLSDGVLTPEQFFLEGPAGRIDIAGPVNLVTQRLDQTVTVTPRVSSALPLIGGLAGGPPGAVLLFLAQRVFGDDVDRLNRYRYRVTGSFDDPKTEPLEIDRGNQSRSTPGRGLNDGESASIAR</sequence>
<evidence type="ECO:0000256" key="2">
    <source>
        <dbReference type="SAM" id="Phobius"/>
    </source>
</evidence>
<dbReference type="InterPro" id="IPR025263">
    <property type="entry name" value="YhdP_central"/>
</dbReference>
<feature type="compositionally biased region" description="Basic and acidic residues" evidence="1">
    <location>
        <begin position="1220"/>
        <end position="1232"/>
    </location>
</feature>
<gene>
    <name evidence="4" type="ORF">KBTEX_01557</name>
</gene>
<keyword evidence="2" id="KW-0812">Transmembrane</keyword>
<dbReference type="AlphaFoldDB" id="A0A5B8REW1"/>
<feature type="domain" description="YhdP central" evidence="3">
    <location>
        <begin position="7"/>
        <end position="1222"/>
    </location>
</feature>
<name>A0A5B8REW1_9ZZZZ</name>
<accession>A0A5B8REW1</accession>
<dbReference type="EMBL" id="MN079097">
    <property type="protein sequence ID" value="QEA05237.1"/>
    <property type="molecule type" value="Genomic_DNA"/>
</dbReference>
<reference evidence="4" key="1">
    <citation type="submission" date="2019-06" db="EMBL/GenBank/DDBJ databases">
        <authorList>
            <person name="Murdoch R.W."/>
            <person name="Fathepure B."/>
        </authorList>
    </citation>
    <scope>NUCLEOTIDE SEQUENCE</scope>
</reference>
<dbReference type="NCBIfam" id="TIGR02099">
    <property type="entry name" value="YhdP family protein"/>
    <property type="match status" value="1"/>
</dbReference>
<dbReference type="PANTHER" id="PTHR38690:SF1">
    <property type="entry name" value="PROTEASE"/>
    <property type="match status" value="1"/>
</dbReference>
<keyword evidence="2" id="KW-0472">Membrane</keyword>
<organism evidence="4">
    <name type="scientific">uncultured organism</name>
    <dbReference type="NCBI Taxonomy" id="155900"/>
    <lineage>
        <taxon>unclassified sequences</taxon>
        <taxon>environmental samples</taxon>
    </lineage>
</organism>
<feature type="transmembrane region" description="Helical" evidence="2">
    <location>
        <begin position="12"/>
        <end position="35"/>
    </location>
</feature>
<evidence type="ECO:0000259" key="3">
    <source>
        <dbReference type="Pfam" id="PF13116"/>
    </source>
</evidence>
<dbReference type="PANTHER" id="PTHR38690">
    <property type="entry name" value="PROTEASE-RELATED"/>
    <property type="match status" value="1"/>
</dbReference>
<keyword evidence="2" id="KW-1133">Transmembrane helix</keyword>
<evidence type="ECO:0000256" key="1">
    <source>
        <dbReference type="SAM" id="MobiDB-lite"/>
    </source>
</evidence>
<proteinExistence type="predicted"/>
<dbReference type="InterPro" id="IPR011836">
    <property type="entry name" value="YhdP"/>
</dbReference>
<dbReference type="Pfam" id="PF13116">
    <property type="entry name" value="YhdP"/>
    <property type="match status" value="1"/>
</dbReference>